<dbReference type="InterPro" id="IPR031968">
    <property type="entry name" value="VASt"/>
</dbReference>
<proteinExistence type="predicted"/>
<evidence type="ECO:0000259" key="6">
    <source>
        <dbReference type="PROSITE" id="PS51778"/>
    </source>
</evidence>
<dbReference type="Gene3D" id="1.20.1270.60">
    <property type="entry name" value="Arfaptin homology (AH) domain/BAR domain"/>
    <property type="match status" value="1"/>
</dbReference>
<evidence type="ECO:0000256" key="3">
    <source>
        <dbReference type="ARBA" id="ARBA00022989"/>
    </source>
</evidence>
<keyword evidence="4" id="KW-0472">Membrane</keyword>
<comment type="subcellular location">
    <subcellularLocation>
        <location evidence="1">Membrane</location>
    </subcellularLocation>
</comment>
<dbReference type="Proteomes" id="UP001165160">
    <property type="component" value="Unassembled WGS sequence"/>
</dbReference>
<feature type="compositionally biased region" description="Polar residues" evidence="5">
    <location>
        <begin position="604"/>
        <end position="623"/>
    </location>
</feature>
<dbReference type="Pfam" id="PF16016">
    <property type="entry name" value="VASt"/>
    <property type="match status" value="1"/>
</dbReference>
<evidence type="ECO:0000256" key="4">
    <source>
        <dbReference type="ARBA" id="ARBA00023136"/>
    </source>
</evidence>
<dbReference type="InterPro" id="IPR027267">
    <property type="entry name" value="AH/BAR_dom_sf"/>
</dbReference>
<evidence type="ECO:0000256" key="2">
    <source>
        <dbReference type="ARBA" id="ARBA00022692"/>
    </source>
</evidence>
<feature type="compositionally biased region" description="Acidic residues" evidence="5">
    <location>
        <begin position="1064"/>
        <end position="1076"/>
    </location>
</feature>
<feature type="region of interest" description="Disordered" evidence="5">
    <location>
        <begin position="846"/>
        <end position="866"/>
    </location>
</feature>
<evidence type="ECO:0000256" key="5">
    <source>
        <dbReference type="SAM" id="MobiDB-lite"/>
    </source>
</evidence>
<evidence type="ECO:0000256" key="1">
    <source>
        <dbReference type="ARBA" id="ARBA00004370"/>
    </source>
</evidence>
<feature type="region of interest" description="Disordered" evidence="5">
    <location>
        <begin position="258"/>
        <end position="285"/>
    </location>
</feature>
<dbReference type="GO" id="GO:0016020">
    <property type="term" value="C:membrane"/>
    <property type="evidence" value="ECO:0007669"/>
    <property type="project" value="UniProtKB-SubCell"/>
</dbReference>
<dbReference type="PROSITE" id="PS51778">
    <property type="entry name" value="VAST"/>
    <property type="match status" value="1"/>
</dbReference>
<gene>
    <name evidence="7" type="ORF">TrVE_jg13566</name>
</gene>
<feature type="region of interest" description="Disordered" evidence="5">
    <location>
        <begin position="1"/>
        <end position="72"/>
    </location>
</feature>
<feature type="region of interest" description="Disordered" evidence="5">
    <location>
        <begin position="1057"/>
        <end position="1076"/>
    </location>
</feature>
<dbReference type="Gene3D" id="2.30.29.30">
    <property type="entry name" value="Pleckstrin-homology domain (PH domain)/Phosphotyrosine-binding domain (PTB)"/>
    <property type="match status" value="1"/>
</dbReference>
<feature type="region of interest" description="Disordered" evidence="5">
    <location>
        <begin position="882"/>
        <end position="918"/>
    </location>
</feature>
<feature type="domain" description="VASt" evidence="6">
    <location>
        <begin position="1098"/>
        <end position="1277"/>
    </location>
</feature>
<sequence>MRSVSYNDSPSLSPVTPQVTQQMAEAPQSTPSEMSSPRTPRTPASSNNHEPQAVPPSPLSLLNANSNENANANANANANCTLQWSKYLATEPSPLTTPSLETSYHGLGLSVAHSRSKALTTCGKSRSDLLDHLSSETSSLSTKILKSSSVLSKSLSQIMDQQSYNLTTLTPDPLLLQFSNSLTSFSKQNQFLSITVRSSCVRPLHTESISHGVNSEKAYEEYQKARKACQRARHVALKAKVKYNKCCEEAQAGINEVVKQSSRKNSIETTSPDNHTDSSNSGLLSMLTSDSQTKSVKTLYSWLASVRSSETSYRLSVEDDNSSTTSCALIEKSSLSTLESLEGDRLLSFVQNLSRLVLAESGALQNMRAAIDRVSTSSDPVLPILPSSTAFKGYENIESEGALKSTPSKQTSSTISPLVLSEGDASNLPKMVSQLRSDLLRFQSRGLAAVQALNAVRMSLNEISKAVESFRRSLGDFLNNSGYPCGDSKTLPAIENTLAVMISKAEGQLSFKAWSCVASSISSQVRQASVLFKSLEKLLNEEGAMTQQYINEEAAFFKNVKEGMDREWKGICEQGKLQGKAENRYKIAETTLNASKERLETVQKELSTQSASPHAPDQPSSEGENFVGVRKAIGHVLNSLGTGDETISKVVSTKERMEMVEAQHGKAQAQLTEASKHLEEVTSRGGERLKTYVNHFEATFKLLSTKESEISERARAGLSSVQDVLKKFLDGREKSIKEAADMVDKIQSSDVLNDKVTWARKMEKKIKKKNSQASAAKLKDGDGSASEPDDTSVYDLKVCLHTSQKIYALLKNIFDYNPEDFETRELTESEAAEVKLLTELLEQVKTEEELEEKKNAATSKQKEQMKFESNFEGMFLEVGADAEEKKGEDDDDNAEGSEKSDTHDNDNNNNSNNDDNNEDISEAVLETTTAAAASATAAVPTVIESFSCAYWPQSDDDTNLPSPLLHGRMFVTAAGLYFVGWGKFKLILEIERIVETKKESTLAGTVDNALLLVCEDGKEYFFGSFAFRENCHRLIDRLRSVKGALIDAGMVLPSNAKKKKENEVSEDDSDNDDDDAIDDVAPVPFTPCSLAPDAHVKKMTVVVSDTLKGFNIQQYFNTFWRDRAGGEMFYGPWLEEKGAKKVGVTKWEAKKQHEHKYSKETFNMKRVATFDYPRTTHLWMGPPMAGVTQTQYCRIDEGSRCVVAMTVEMNGIPYADVFAVEVRWVATNVADKVIEVEVGVAVDFKKSSMFKGQIKSGTEEETGSIHRSLFESMKTKVGETAVDPDTGDADSNRTQPSVVNVASPPPESAAARSFQMEEKMVVLVLLFAFLLLFYDLRQQKLLVSDLIENSKTLQDEIGLLVKALQQQRN</sequence>
<dbReference type="EMBL" id="BRXX01000454">
    <property type="protein sequence ID" value="GMI12922.1"/>
    <property type="molecule type" value="Genomic_DNA"/>
</dbReference>
<dbReference type="PANTHER" id="PTHR47666">
    <property type="entry name" value="PROTEIN VASCULAR ASSOCIATED DEATH 1, CHLOROPLASTIC"/>
    <property type="match status" value="1"/>
</dbReference>
<keyword evidence="2" id="KW-0812">Transmembrane</keyword>
<reference evidence="8" key="1">
    <citation type="journal article" date="2023" name="Commun. Biol.">
        <title>Genome analysis of Parmales, the sister group of diatoms, reveals the evolutionary specialization of diatoms from phago-mixotrophs to photoautotrophs.</title>
        <authorList>
            <person name="Ban H."/>
            <person name="Sato S."/>
            <person name="Yoshikawa S."/>
            <person name="Yamada K."/>
            <person name="Nakamura Y."/>
            <person name="Ichinomiya M."/>
            <person name="Sato N."/>
            <person name="Blanc-Mathieu R."/>
            <person name="Endo H."/>
            <person name="Kuwata A."/>
            <person name="Ogata H."/>
        </authorList>
    </citation>
    <scope>NUCLEOTIDE SEQUENCE [LARGE SCALE GENOMIC DNA]</scope>
    <source>
        <strain evidence="8">NIES 3699</strain>
    </source>
</reference>
<dbReference type="InterPro" id="IPR011993">
    <property type="entry name" value="PH-like_dom_sf"/>
</dbReference>
<comment type="caution">
    <text evidence="7">The sequence shown here is derived from an EMBL/GenBank/DDBJ whole genome shotgun (WGS) entry which is preliminary data.</text>
</comment>
<accession>A0A9W7FI84</accession>
<name>A0A9W7FI84_9STRA</name>
<feature type="compositionally biased region" description="Low complexity" evidence="5">
    <location>
        <begin position="35"/>
        <end position="46"/>
    </location>
</feature>
<feature type="compositionally biased region" description="Basic and acidic residues" evidence="5">
    <location>
        <begin position="896"/>
        <end position="906"/>
    </location>
</feature>
<organism evidence="7 8">
    <name type="scientific">Triparma verrucosa</name>
    <dbReference type="NCBI Taxonomy" id="1606542"/>
    <lineage>
        <taxon>Eukaryota</taxon>
        <taxon>Sar</taxon>
        <taxon>Stramenopiles</taxon>
        <taxon>Ochrophyta</taxon>
        <taxon>Bolidophyceae</taxon>
        <taxon>Parmales</taxon>
        <taxon>Triparmaceae</taxon>
        <taxon>Triparma</taxon>
    </lineage>
</organism>
<keyword evidence="3" id="KW-1133">Transmembrane helix</keyword>
<dbReference type="PANTHER" id="PTHR47666:SF1">
    <property type="entry name" value="PROTEIN VASCULAR ASSOCIATED DEATH 1, CHLOROPLASTIC"/>
    <property type="match status" value="1"/>
</dbReference>
<feature type="compositionally biased region" description="Low complexity" evidence="5">
    <location>
        <begin position="59"/>
        <end position="72"/>
    </location>
</feature>
<feature type="region of interest" description="Disordered" evidence="5">
    <location>
        <begin position="769"/>
        <end position="789"/>
    </location>
</feature>
<evidence type="ECO:0000313" key="7">
    <source>
        <dbReference type="EMBL" id="GMI12922.1"/>
    </source>
</evidence>
<feature type="region of interest" description="Disordered" evidence="5">
    <location>
        <begin position="1280"/>
        <end position="1304"/>
    </location>
</feature>
<evidence type="ECO:0000313" key="8">
    <source>
        <dbReference type="Proteomes" id="UP001165160"/>
    </source>
</evidence>
<feature type="region of interest" description="Disordered" evidence="5">
    <location>
        <begin position="600"/>
        <end position="624"/>
    </location>
</feature>
<feature type="compositionally biased region" description="Polar residues" evidence="5">
    <location>
        <begin position="1"/>
        <end position="34"/>
    </location>
</feature>
<keyword evidence="8" id="KW-1185">Reference proteome</keyword>
<protein>
    <recommendedName>
        <fullName evidence="6">VASt domain-containing protein</fullName>
    </recommendedName>
</protein>
<dbReference type="SUPFAM" id="SSF103657">
    <property type="entry name" value="BAR/IMD domain-like"/>
    <property type="match status" value="1"/>
</dbReference>